<keyword evidence="17 21" id="KW-0934">Plastid</keyword>
<evidence type="ECO:0000256" key="14">
    <source>
        <dbReference type="ARBA" id="ARBA00023136"/>
    </source>
</evidence>
<dbReference type="GO" id="GO:0009535">
    <property type="term" value="C:chloroplast thylakoid membrane"/>
    <property type="evidence" value="ECO:0007669"/>
    <property type="project" value="UniProtKB-SubCell"/>
</dbReference>
<dbReference type="GO" id="GO:0015990">
    <property type="term" value="P:electron transport coupled proton transport"/>
    <property type="evidence" value="ECO:0007669"/>
    <property type="project" value="TreeGrafter"/>
</dbReference>
<dbReference type="GO" id="GO:0008137">
    <property type="term" value="F:NADH dehydrogenase (ubiquinone) activity"/>
    <property type="evidence" value="ECO:0007669"/>
    <property type="project" value="InterPro"/>
</dbReference>
<feature type="transmembrane region" description="Helical" evidence="17">
    <location>
        <begin position="541"/>
        <end position="561"/>
    </location>
</feature>
<dbReference type="AlphaFoldDB" id="A0A8F7CKK5"/>
<keyword evidence="6 17" id="KW-0812">Transmembrane</keyword>
<keyword evidence="10" id="KW-1278">Translocase</keyword>
<dbReference type="PANTHER" id="PTHR42829:SF2">
    <property type="entry name" value="NADH-UBIQUINONE OXIDOREDUCTASE CHAIN 5"/>
    <property type="match status" value="1"/>
</dbReference>
<dbReference type="EC" id="7.1.1.-" evidence="17"/>
<keyword evidence="12 17" id="KW-0520">NAD</keyword>
<evidence type="ECO:0000256" key="16">
    <source>
        <dbReference type="ARBA" id="ARBA00048026"/>
    </source>
</evidence>
<evidence type="ECO:0000259" key="18">
    <source>
        <dbReference type="Pfam" id="PF00361"/>
    </source>
</evidence>
<dbReference type="NCBIfam" id="NF005141">
    <property type="entry name" value="PRK06590.1"/>
    <property type="match status" value="1"/>
</dbReference>
<organism evidence="21">
    <name type="scientific">Dicranopteris pedata</name>
    <dbReference type="NCBI Taxonomy" id="397678"/>
    <lineage>
        <taxon>Eukaryota</taxon>
        <taxon>Viridiplantae</taxon>
        <taxon>Streptophyta</taxon>
        <taxon>Embryophyta</taxon>
        <taxon>Tracheophyta</taxon>
        <taxon>Polypodiopsida</taxon>
        <taxon>Polypodiidae</taxon>
        <taxon>Gleicheniales</taxon>
        <taxon>Gleicheniaceae</taxon>
        <taxon>Dicranopteris</taxon>
    </lineage>
</organism>
<evidence type="ECO:0000256" key="4">
    <source>
        <dbReference type="ARBA" id="ARBA00011199"/>
    </source>
</evidence>
<dbReference type="EMBL" id="MN817664">
    <property type="protein sequence ID" value="QXU76296.1"/>
    <property type="molecule type" value="Genomic_DNA"/>
</dbReference>
<comment type="catalytic activity">
    <reaction evidence="15 17">
        <text>a plastoquinone + NADPH + (n+1) H(+)(in) = a plastoquinol + NADP(+) + n H(+)(out)</text>
        <dbReference type="Rhea" id="RHEA:42612"/>
        <dbReference type="Rhea" id="RHEA-COMP:9561"/>
        <dbReference type="Rhea" id="RHEA-COMP:9562"/>
        <dbReference type="ChEBI" id="CHEBI:15378"/>
        <dbReference type="ChEBI" id="CHEBI:17757"/>
        <dbReference type="ChEBI" id="CHEBI:57783"/>
        <dbReference type="ChEBI" id="CHEBI:58349"/>
        <dbReference type="ChEBI" id="CHEBI:62192"/>
    </reaction>
</comment>
<dbReference type="InterPro" id="IPR001516">
    <property type="entry name" value="Proton_antipo_N"/>
</dbReference>
<accession>A0A8F7CKK5</accession>
<dbReference type="NCBIfam" id="TIGR01974">
    <property type="entry name" value="NDH_I_L"/>
    <property type="match status" value="1"/>
</dbReference>
<feature type="transmembrane region" description="Helical" evidence="17">
    <location>
        <begin position="147"/>
        <end position="167"/>
    </location>
</feature>
<reference evidence="21" key="1">
    <citation type="submission" date="2019-12" db="EMBL/GenBank/DDBJ databases">
        <title>The complete chloroplast genome sequence of Dicranopteris pedata (Gleicheniaceae).</title>
        <authorList>
            <person name="Ma X."/>
        </authorList>
    </citation>
    <scope>NUCLEOTIDE SEQUENCE</scope>
</reference>
<keyword evidence="14 17" id="KW-0472">Membrane</keyword>
<evidence type="ECO:0000256" key="13">
    <source>
        <dbReference type="ARBA" id="ARBA00023078"/>
    </source>
</evidence>
<gene>
    <name evidence="17 21" type="primary">ndhF</name>
</gene>
<feature type="transmembrane region" description="Helical" evidence="17">
    <location>
        <begin position="293"/>
        <end position="313"/>
    </location>
</feature>
<protein>
    <recommendedName>
        <fullName evidence="5 17">NAD(P)H-quinone oxidoreductase subunit 5, chloroplastic</fullName>
        <ecNumber evidence="17">7.1.1.-</ecNumber>
    </recommendedName>
    <alternativeName>
        <fullName evidence="17">NADH-plastoquinone oxidoreductase subunit 5</fullName>
    </alternativeName>
</protein>
<feature type="transmembrane region" description="Helical" evidence="17">
    <location>
        <begin position="430"/>
        <end position="451"/>
    </location>
</feature>
<feature type="domain" description="NADH:quinone oxidoreductase/Mrp antiporter transmembrane" evidence="18">
    <location>
        <begin position="141"/>
        <end position="442"/>
    </location>
</feature>
<evidence type="ECO:0000256" key="12">
    <source>
        <dbReference type="ARBA" id="ARBA00023027"/>
    </source>
</evidence>
<proteinExistence type="inferred from homology"/>
<dbReference type="PANTHER" id="PTHR42829">
    <property type="entry name" value="NADH-UBIQUINONE OXIDOREDUCTASE CHAIN 5"/>
    <property type="match status" value="1"/>
</dbReference>
<dbReference type="InterPro" id="IPR001750">
    <property type="entry name" value="ND/Mrp_TM"/>
</dbReference>
<comment type="subcellular location">
    <subcellularLocation>
        <location evidence="2 17">Plastid</location>
        <location evidence="2 17">Chloroplast thylakoid membrane</location>
        <topology evidence="2 17">Multi-pass membrane protein</topology>
    </subcellularLocation>
</comment>
<evidence type="ECO:0000256" key="5">
    <source>
        <dbReference type="ARBA" id="ARBA00018648"/>
    </source>
</evidence>
<feature type="transmembrane region" description="Helical" evidence="17">
    <location>
        <begin position="179"/>
        <end position="199"/>
    </location>
</feature>
<dbReference type="GO" id="GO:0003954">
    <property type="term" value="F:NADH dehydrogenase activity"/>
    <property type="evidence" value="ECO:0007669"/>
    <property type="project" value="TreeGrafter"/>
</dbReference>
<evidence type="ECO:0000256" key="2">
    <source>
        <dbReference type="ARBA" id="ARBA00004454"/>
    </source>
</evidence>
<evidence type="ECO:0000256" key="1">
    <source>
        <dbReference type="ARBA" id="ARBA00004059"/>
    </source>
</evidence>
<keyword evidence="13 17" id="KW-0793">Thylakoid</keyword>
<keyword evidence="17 21" id="KW-0150">Chloroplast</keyword>
<feature type="transmembrane region" description="Helical" evidence="17">
    <location>
        <begin position="122"/>
        <end position="141"/>
    </location>
</feature>
<feature type="transmembrane region" description="Helical" evidence="17">
    <location>
        <begin position="319"/>
        <end position="339"/>
    </location>
</feature>
<evidence type="ECO:0000256" key="3">
    <source>
        <dbReference type="ARBA" id="ARBA00008200"/>
    </source>
</evidence>
<feature type="domain" description="NADH-Ubiquinone oxidoreductase (complex I) chain 5 N-terminal" evidence="19">
    <location>
        <begin position="78"/>
        <end position="124"/>
    </location>
</feature>
<keyword evidence="7 17" id="KW-0874">Quinone</keyword>
<feature type="transmembrane region" description="Helical" evidence="17">
    <location>
        <begin position="92"/>
        <end position="110"/>
    </location>
</feature>
<feature type="transmembrane region" description="Helical" evidence="17">
    <location>
        <begin position="709"/>
        <end position="728"/>
    </location>
</feature>
<evidence type="ECO:0000256" key="17">
    <source>
        <dbReference type="RuleBase" id="RU364062"/>
    </source>
</evidence>
<evidence type="ECO:0000256" key="6">
    <source>
        <dbReference type="ARBA" id="ARBA00022692"/>
    </source>
</evidence>
<comment type="similarity">
    <text evidence="3 17">Belongs to the complex I subunit 5 family.</text>
</comment>
<dbReference type="PRINTS" id="PR01435">
    <property type="entry name" value="NPOXDRDTASE5"/>
</dbReference>
<keyword evidence="11 17" id="KW-1133">Transmembrane helix</keyword>
<evidence type="ECO:0000256" key="10">
    <source>
        <dbReference type="ARBA" id="ARBA00022967"/>
    </source>
</evidence>
<dbReference type="Gene3D" id="1.20.5.2700">
    <property type="match status" value="1"/>
</dbReference>
<feature type="transmembrane region" description="Helical" evidence="17">
    <location>
        <begin position="390"/>
        <end position="410"/>
    </location>
</feature>
<evidence type="ECO:0000256" key="9">
    <source>
        <dbReference type="ARBA" id="ARBA00022957"/>
    </source>
</evidence>
<dbReference type="InterPro" id="IPR018393">
    <property type="entry name" value="NADHpl_OxRdtase_5_subgr"/>
</dbReference>
<keyword evidence="8 17" id="KW-0521">NADP</keyword>
<dbReference type="GO" id="GO:0048038">
    <property type="term" value="F:quinone binding"/>
    <property type="evidence" value="ECO:0007669"/>
    <property type="project" value="UniProtKB-KW"/>
</dbReference>
<evidence type="ECO:0000256" key="7">
    <source>
        <dbReference type="ARBA" id="ARBA00022719"/>
    </source>
</evidence>
<keyword evidence="17" id="KW-0813">Transport</keyword>
<keyword evidence="9 17" id="KW-0618">Plastoquinone</keyword>
<comment type="function">
    <text evidence="1 17">NDH shuttles electrons from NAD(P)H:plastoquinone, via FMN and iron-sulfur (Fe-S) centers, to quinones in the photosynthetic chain and possibly in a chloroplast respiratory chain. The immediate electron acceptor for the enzyme in this species is believed to be plastoquinone. Couples the redox reaction to proton translocation, and thus conserves the redox energy in a proton gradient.</text>
</comment>
<evidence type="ECO:0000256" key="15">
    <source>
        <dbReference type="ARBA" id="ARBA00047726"/>
    </source>
</evidence>
<dbReference type="GO" id="GO:0042773">
    <property type="term" value="P:ATP synthesis coupled electron transport"/>
    <property type="evidence" value="ECO:0007669"/>
    <property type="project" value="InterPro"/>
</dbReference>
<feature type="transmembrane region" description="Helical" evidence="17">
    <location>
        <begin position="6"/>
        <end position="29"/>
    </location>
</feature>
<dbReference type="PRINTS" id="PR01434">
    <property type="entry name" value="NADHDHGNASE5"/>
</dbReference>
<feature type="transmembrane region" description="Helical" evidence="17">
    <location>
        <begin position="598"/>
        <end position="618"/>
    </location>
</feature>
<dbReference type="Pfam" id="PF00361">
    <property type="entry name" value="Proton_antipo_M"/>
    <property type="match status" value="1"/>
</dbReference>
<sequence>MEFLYKYSWIVPLCPFLTSASTGLALFLFPKSTRSLRRICSTLSIISLAVAMFVSLILFWQQVTSHSTYEYFWSRIPNDDIYLKMGFSVDPLTLIVSILVTTVGISVMIYSDSYMRHDQGYVRFPVYLSFFTASMLGLVFSPNLIQIYVFWELVGMCSYLLIGFRFVRPSAANACQKAFVTNRIGDFGFLLGILGTYWITGSFEIRESCDRLIELIDNNSISYFLANVCALSSFPGPVAKSAQSPLHVWLPDAMEGPTPISALIHAATMVAAGIFFVARMLKFFETLPLSMNVISYVGAITALLGATIALAQADLKKGLAYSTMSQLGYMMLALGIGAYRSALFHLVTHAYSKALLFPGSGSVIHSMEKVVGYSPQKSQNMFFMGGLRKYMPITGTTFLLGTLSLCGIPPSACFRSKDEIISESWIHSPLLGWIASFTAGLTAFYMSRIYILTFEGSLRASSGGTQLLPLPSQFNKFIWGNTEIDVVEEERSDCYPLVRDEEYISTIESRGELPVRREEIITGPKIDHSSKSLYPTESDTLMLLPLILLSIPTLFIGLVGIRKETGLDSLSEWLIFPTSISEDEENYGNFIQFLLDSISSVSVSLVGIFIACIVYGPISFHRLDSYSINSLSKKIRDSFSLTIQDWSHNRGYIDYLYEISFVRGTLLLSKLTSIFEVWIIDGIVNGTGISSLTGGETARLGEGGRISSYLFGLMIGITPLLTVFAFPAPQEFIFQDITYTSMK</sequence>
<comment type="subunit">
    <text evidence="4 17">NDH is composed of at least 16 different subunits, 5 of which are encoded in the nucleus.</text>
</comment>
<evidence type="ECO:0000259" key="20">
    <source>
        <dbReference type="Pfam" id="PF01010"/>
    </source>
</evidence>
<comment type="catalytic activity">
    <reaction evidence="16 17">
        <text>a plastoquinone + NADH + (n+1) H(+)(in) = a plastoquinol + NAD(+) + n H(+)(out)</text>
        <dbReference type="Rhea" id="RHEA:42608"/>
        <dbReference type="Rhea" id="RHEA-COMP:9561"/>
        <dbReference type="Rhea" id="RHEA-COMP:9562"/>
        <dbReference type="ChEBI" id="CHEBI:15378"/>
        <dbReference type="ChEBI" id="CHEBI:17757"/>
        <dbReference type="ChEBI" id="CHEBI:57540"/>
        <dbReference type="ChEBI" id="CHEBI:57945"/>
        <dbReference type="ChEBI" id="CHEBI:62192"/>
    </reaction>
</comment>
<dbReference type="Pfam" id="PF00662">
    <property type="entry name" value="Proton_antipo_N"/>
    <property type="match status" value="1"/>
</dbReference>
<dbReference type="Pfam" id="PF01010">
    <property type="entry name" value="Proton_antipo_C"/>
    <property type="match status" value="1"/>
</dbReference>
<evidence type="ECO:0000256" key="11">
    <source>
        <dbReference type="ARBA" id="ARBA00022989"/>
    </source>
</evidence>
<dbReference type="InterPro" id="IPR003945">
    <property type="entry name" value="NU5C-like"/>
</dbReference>
<name>A0A8F7CKK5_9MONI</name>
<feature type="domain" description="NADH:ubiquinone/plastoquinone oxidoreductase chloroplast chain 5 C-terminal" evidence="20">
    <location>
        <begin position="448"/>
        <end position="676"/>
    </location>
</feature>
<dbReference type="InterPro" id="IPR002128">
    <property type="entry name" value="NADH_UbQ_OxRdtase_chlpt_su5_C"/>
</dbReference>
<evidence type="ECO:0000256" key="8">
    <source>
        <dbReference type="ARBA" id="ARBA00022857"/>
    </source>
</evidence>
<feature type="transmembrane region" description="Helical" evidence="17">
    <location>
        <begin position="260"/>
        <end position="281"/>
    </location>
</feature>
<evidence type="ECO:0000313" key="21">
    <source>
        <dbReference type="EMBL" id="QXU76296.1"/>
    </source>
</evidence>
<geneLocation type="chloroplast" evidence="21"/>
<evidence type="ECO:0000259" key="19">
    <source>
        <dbReference type="Pfam" id="PF00662"/>
    </source>
</evidence>
<feature type="transmembrane region" description="Helical" evidence="17">
    <location>
        <begin position="41"/>
        <end position="60"/>
    </location>
</feature>